<dbReference type="WBParaSite" id="L893_g27463.t1">
    <property type="protein sequence ID" value="L893_g27463.t1"/>
    <property type="gene ID" value="L893_g27463"/>
</dbReference>
<accession>A0A1I7ZL04</accession>
<name>A0A1I7ZL04_9BILA</name>
<sequence length="125" mass="13891">MPHKALTPEGLGNFPKKSSTLRAVLDHFRRVPAEDDKNRSQEKHQEEPTPPSRSSTIKANPEARRSPTSLVRLGESDQCSPGDSQGMSHPDMSCLLPVSARVSVRPNSTLHQWSSNRQTTIPNER</sequence>
<evidence type="ECO:0000313" key="2">
    <source>
        <dbReference type="Proteomes" id="UP000095287"/>
    </source>
</evidence>
<evidence type="ECO:0000256" key="1">
    <source>
        <dbReference type="SAM" id="MobiDB-lite"/>
    </source>
</evidence>
<protein>
    <submittedName>
        <fullName evidence="3">Rho-GAP domain-containing protein</fullName>
    </submittedName>
</protein>
<dbReference type="Proteomes" id="UP000095287">
    <property type="component" value="Unplaced"/>
</dbReference>
<evidence type="ECO:0000313" key="3">
    <source>
        <dbReference type="WBParaSite" id="L893_g27463.t1"/>
    </source>
</evidence>
<feature type="compositionally biased region" description="Basic and acidic residues" evidence="1">
    <location>
        <begin position="28"/>
        <end position="47"/>
    </location>
</feature>
<reference evidence="3" key="1">
    <citation type="submission" date="2016-11" db="UniProtKB">
        <authorList>
            <consortium name="WormBaseParasite"/>
        </authorList>
    </citation>
    <scope>IDENTIFICATION</scope>
</reference>
<feature type="region of interest" description="Disordered" evidence="1">
    <location>
        <begin position="28"/>
        <end position="94"/>
    </location>
</feature>
<feature type="compositionally biased region" description="Polar residues" evidence="1">
    <location>
        <begin position="77"/>
        <end position="87"/>
    </location>
</feature>
<dbReference type="AlphaFoldDB" id="A0A1I7ZL04"/>
<organism evidence="2 3">
    <name type="scientific">Steinernema glaseri</name>
    <dbReference type="NCBI Taxonomy" id="37863"/>
    <lineage>
        <taxon>Eukaryota</taxon>
        <taxon>Metazoa</taxon>
        <taxon>Ecdysozoa</taxon>
        <taxon>Nematoda</taxon>
        <taxon>Chromadorea</taxon>
        <taxon>Rhabditida</taxon>
        <taxon>Tylenchina</taxon>
        <taxon>Panagrolaimomorpha</taxon>
        <taxon>Strongyloidoidea</taxon>
        <taxon>Steinernematidae</taxon>
        <taxon>Steinernema</taxon>
    </lineage>
</organism>
<keyword evidence="2" id="KW-1185">Reference proteome</keyword>
<proteinExistence type="predicted"/>